<dbReference type="EMBL" id="CP001087">
    <property type="protein sequence ID" value="ACN14774.1"/>
    <property type="molecule type" value="Genomic_DNA"/>
</dbReference>
<dbReference type="InterPro" id="IPR038571">
    <property type="entry name" value="CO_DH/Ac-CoA_synth_bsu_3_sf"/>
</dbReference>
<evidence type="ECO:0000313" key="9">
    <source>
        <dbReference type="EMBL" id="ACN14774.1"/>
    </source>
</evidence>
<dbReference type="GO" id="GO:0043885">
    <property type="term" value="F:anaerobic carbon-monoxide dehydrogenase activity"/>
    <property type="evidence" value="ECO:0007669"/>
    <property type="project" value="InterPro"/>
</dbReference>
<dbReference type="RefSeq" id="WP_015903561.1">
    <property type="nucleotide sequence ID" value="NC_012108.1"/>
</dbReference>
<evidence type="ECO:0000256" key="3">
    <source>
        <dbReference type="ARBA" id="ARBA00022679"/>
    </source>
</evidence>
<dbReference type="Gene3D" id="3.40.50.2030">
    <property type="match status" value="1"/>
</dbReference>
<dbReference type="Pfam" id="PF03598">
    <property type="entry name" value="CdhC"/>
    <property type="match status" value="1"/>
</dbReference>
<dbReference type="SUPFAM" id="SSF56821">
    <property type="entry name" value="Prismane protein-like"/>
    <property type="match status" value="1"/>
</dbReference>
<dbReference type="GO" id="GO:0043884">
    <property type="term" value="F:CO-methylating acetyl-CoA synthase activity"/>
    <property type="evidence" value="ECO:0007669"/>
    <property type="project" value="UniProtKB-EC"/>
</dbReference>
<reference evidence="9 10" key="1">
    <citation type="journal article" date="2009" name="Environ. Microbiol.">
        <title>Genome sequence of Desulfobacterium autotrophicum HRM2, a marine sulfate reducer oxidizing organic carbon completely to carbon dioxide.</title>
        <authorList>
            <person name="Strittmatter A.W."/>
            <person name="Liesegang H."/>
            <person name="Rabus R."/>
            <person name="Decker I."/>
            <person name="Amann J."/>
            <person name="Andres S."/>
            <person name="Henne A."/>
            <person name="Fricke W.F."/>
            <person name="Martinez-Arias R."/>
            <person name="Bartels D."/>
            <person name="Goesmann A."/>
            <person name="Krause L."/>
            <person name="Puehler A."/>
            <person name="Klenk H.P."/>
            <person name="Richter M."/>
            <person name="Schuler M."/>
            <person name="Gloeckner F.O."/>
            <person name="Meyerdierks A."/>
            <person name="Gottschalk G."/>
            <person name="Amann R."/>
        </authorList>
    </citation>
    <scope>NUCLEOTIDE SEQUENCE [LARGE SCALE GENOMIC DNA]</scope>
    <source>
        <strain evidence="10">ATCC 43914 / DSM 3382 / HRM2</strain>
    </source>
</reference>
<dbReference type="PANTHER" id="PTHR42281:SF1">
    <property type="entry name" value="ACETYL-COA DECARBONYLASE_SYNTHASE COMPLEX SUBUNIT BETA 1"/>
    <property type="match status" value="1"/>
</dbReference>
<evidence type="ECO:0000256" key="2">
    <source>
        <dbReference type="ARBA" id="ARBA00022596"/>
    </source>
</evidence>
<evidence type="ECO:0000313" key="10">
    <source>
        <dbReference type="Proteomes" id="UP000000442"/>
    </source>
</evidence>
<evidence type="ECO:0000256" key="1">
    <source>
        <dbReference type="ARBA" id="ARBA00012244"/>
    </source>
</evidence>
<dbReference type="Pfam" id="PF19436">
    <property type="entry name" value="ACS_CODH_B_C"/>
    <property type="match status" value="1"/>
</dbReference>
<dbReference type="EC" id="2.3.1.169" evidence="1"/>
<keyword evidence="6" id="KW-0411">Iron-sulfur</keyword>
<dbReference type="Gene3D" id="3.40.1470.10">
    <property type="entry name" value="Bifunctional carbon monoxide dehydrogenase/acetyl-coa synthase(codh/acs), Chain M, domain 5"/>
    <property type="match status" value="1"/>
</dbReference>
<keyword evidence="4" id="KW-0479">Metal-binding</keyword>
<dbReference type="HOGENOM" id="CLU_378422_0_0_7"/>
<evidence type="ECO:0000259" key="7">
    <source>
        <dbReference type="Pfam" id="PF18537"/>
    </source>
</evidence>
<dbReference type="Gene3D" id="1.10.8.190">
    <property type="entry name" value="Carbon monoxide dehydrogenase alpha subunit. Chain M, domain 1"/>
    <property type="match status" value="1"/>
</dbReference>
<name>C0QAI9_DESAH</name>
<dbReference type="Gene3D" id="3.30.1650.10">
    <property type="entry name" value="Bifunctional carbon monoxide dehydrogenase/acetyl-coa synthase(codh/acs), Chain M, domain 3"/>
    <property type="match status" value="1"/>
</dbReference>
<organism evidence="9 10">
    <name type="scientific">Desulforapulum autotrophicum (strain ATCC 43914 / DSM 3382 / VKM B-1955 / HRM2)</name>
    <name type="common">Desulfobacterium autotrophicum</name>
    <dbReference type="NCBI Taxonomy" id="177437"/>
    <lineage>
        <taxon>Bacteria</taxon>
        <taxon>Pseudomonadati</taxon>
        <taxon>Thermodesulfobacteriota</taxon>
        <taxon>Desulfobacteria</taxon>
        <taxon>Desulfobacterales</taxon>
        <taxon>Desulfobacteraceae</taxon>
        <taxon>Desulforapulum</taxon>
    </lineage>
</organism>
<dbReference type="STRING" id="177437.HRM2_16660"/>
<dbReference type="GO" id="GO:0006084">
    <property type="term" value="P:acetyl-CoA metabolic process"/>
    <property type="evidence" value="ECO:0007669"/>
    <property type="project" value="InterPro"/>
</dbReference>
<dbReference type="NCBIfam" id="NF003379">
    <property type="entry name" value="PRK04456.1"/>
    <property type="match status" value="1"/>
</dbReference>
<protein>
    <recommendedName>
        <fullName evidence="1">CO-methylating acetyl-CoA synthase</fullName>
        <ecNumber evidence="1">2.3.1.169</ecNumber>
    </recommendedName>
</protein>
<dbReference type="InterPro" id="IPR041350">
    <property type="entry name" value="CODH_A_N"/>
</dbReference>
<dbReference type="GO" id="GO:0046872">
    <property type="term" value="F:metal ion binding"/>
    <property type="evidence" value="ECO:0007669"/>
    <property type="project" value="UniProtKB-KW"/>
</dbReference>
<dbReference type="OrthoDB" id="9759545at2"/>
<feature type="domain" description="Carbon monoxide dehydrogenase subunit alpha ,N-terminal" evidence="7">
    <location>
        <begin position="22"/>
        <end position="108"/>
    </location>
</feature>
<keyword evidence="2" id="KW-0533">Nickel</keyword>
<dbReference type="Proteomes" id="UP000000442">
    <property type="component" value="Chromosome"/>
</dbReference>
<gene>
    <name evidence="9" type="primary">cdhC</name>
    <name evidence="9" type="ordered locus">HRM2_16660</name>
</gene>
<dbReference type="GO" id="GO:0051536">
    <property type="term" value="F:iron-sulfur cluster binding"/>
    <property type="evidence" value="ECO:0007669"/>
    <property type="project" value="UniProtKB-KW"/>
</dbReference>
<sequence length="737" mass="80609">MSKLIAFAAIQGGYKVVSEVEGLYQKALATFSADTKVEFPNTAYYLPVIYSLTGLKVETLEDIKKPLAFARGLLPPHVRGKNHLPYLGPLLDAGMAGIIAYEIKEALRIVNQPDFYIAQEDPDIEAGKIWTGPADDTILRKRGVEFVDGSAPGFAAIVGAAPNPEIAKMIVEDYQKKSLYIFCAANHNGNTVIEQLIEAGVQIGWNTRIVPFGPDISSAVFALGFANRAAMTFGGVQPGDHKKILMYNKERIFAFVNALGDIGTEWGVAAAGCVNWGFPTIADTDIPEILPTGICTYEHVVTNVPHDEICQKSIEVRGLKVTVSDIDIPMSFGPAFEGERVRGADLHAQCGGGKTQCTELVKMAQMNEIEDGKIIIDGPDVGDLKVGDTFPLGIFVQIAGREFQSDFEPILERQIHHLVNYIQGIMHIGQRDISWVRISKSAMEKGFTLKDIGVVLHAKFHQDFTKILDKVQVTLYTKQADVDKLTATARDEYHTRDSRVDKMKDEDVETYYSCSLCQSFAPNHVCTVSPERTGLCGAYNWMDCRAAFEINPTGPNQPIEKGECLDPKLGQWKGVNDFVYKASRGAVARYNLYSMVVDPMTTCGCCECIAAMLPGCNGVMTVGRDYPGETPCGMKFTTLAGVMGGGASSPGFVGHSKHNITQGKFILGDGGLLRMVWMPKMLKEEIKDRIEKRGAEMGCPGLYDMIADETVGITEEEILPFLKEKGHPALTMESLIG</sequence>
<dbReference type="KEGG" id="dat:HRM2_16660"/>
<evidence type="ECO:0000256" key="5">
    <source>
        <dbReference type="ARBA" id="ARBA00023004"/>
    </source>
</evidence>
<dbReference type="Gene3D" id="3.40.970.20">
    <property type="entry name" value="Carbon monoxide dehydrogenase alpha subunit. Chain D, domain 4"/>
    <property type="match status" value="1"/>
</dbReference>
<dbReference type="Pfam" id="PF18537">
    <property type="entry name" value="CODH_A_N"/>
    <property type="match status" value="1"/>
</dbReference>
<evidence type="ECO:0000259" key="8">
    <source>
        <dbReference type="Pfam" id="PF19436"/>
    </source>
</evidence>
<accession>C0QAI9</accession>
<keyword evidence="9" id="KW-0560">Oxidoreductase</keyword>
<evidence type="ECO:0000256" key="6">
    <source>
        <dbReference type="ARBA" id="ARBA00023014"/>
    </source>
</evidence>
<dbReference type="InterPro" id="IPR016099">
    <property type="entry name" value="Prismane-like_a/b-sand"/>
</dbReference>
<feature type="domain" description="CO dehydrogenase/acetyl-CoA synthase complex beta subunit C-terminal" evidence="8">
    <location>
        <begin position="493"/>
        <end position="736"/>
    </location>
</feature>
<keyword evidence="10" id="KW-1185">Reference proteome</keyword>
<dbReference type="NCBIfam" id="TIGR00316">
    <property type="entry name" value="cdhC"/>
    <property type="match status" value="1"/>
</dbReference>
<dbReference type="NCBIfam" id="NF040764">
    <property type="entry name" value="CODH_ACS_al_bet"/>
    <property type="match status" value="1"/>
</dbReference>
<dbReference type="InterPro" id="IPR011254">
    <property type="entry name" value="Prismane-like_sf"/>
</dbReference>
<proteinExistence type="predicted"/>
<dbReference type="eggNOG" id="COG1614">
    <property type="taxonomic scope" value="Bacteria"/>
</dbReference>
<evidence type="ECO:0000256" key="4">
    <source>
        <dbReference type="ARBA" id="ARBA00022723"/>
    </source>
</evidence>
<keyword evidence="5" id="KW-0408">Iron</keyword>
<dbReference type="InterPro" id="IPR045822">
    <property type="entry name" value="ACS_CODH_B_C"/>
</dbReference>
<dbReference type="NCBIfam" id="NF007078">
    <property type="entry name" value="PRK09529.1"/>
    <property type="match status" value="1"/>
</dbReference>
<dbReference type="PANTHER" id="PTHR42281">
    <property type="match status" value="1"/>
</dbReference>
<dbReference type="InterPro" id="IPR004461">
    <property type="entry name" value="CO_DH/Ac-CoA_synth_bsu"/>
</dbReference>
<keyword evidence="3" id="KW-0808">Transferase</keyword>
<dbReference type="AlphaFoldDB" id="C0QAI9"/>